<evidence type="ECO:0000313" key="2">
    <source>
        <dbReference type="Proteomes" id="UP000238479"/>
    </source>
</evidence>
<dbReference type="Proteomes" id="UP000238479">
    <property type="component" value="Chromosome 1"/>
</dbReference>
<name>A0A2P6SBS2_ROSCH</name>
<organism evidence="1 2">
    <name type="scientific">Rosa chinensis</name>
    <name type="common">China rose</name>
    <dbReference type="NCBI Taxonomy" id="74649"/>
    <lineage>
        <taxon>Eukaryota</taxon>
        <taxon>Viridiplantae</taxon>
        <taxon>Streptophyta</taxon>
        <taxon>Embryophyta</taxon>
        <taxon>Tracheophyta</taxon>
        <taxon>Spermatophyta</taxon>
        <taxon>Magnoliopsida</taxon>
        <taxon>eudicotyledons</taxon>
        <taxon>Gunneridae</taxon>
        <taxon>Pentapetalae</taxon>
        <taxon>rosids</taxon>
        <taxon>fabids</taxon>
        <taxon>Rosales</taxon>
        <taxon>Rosaceae</taxon>
        <taxon>Rosoideae</taxon>
        <taxon>Rosoideae incertae sedis</taxon>
        <taxon>Rosa</taxon>
    </lineage>
</organism>
<dbReference type="Gramene" id="PRQ56125">
    <property type="protein sequence ID" value="PRQ56125"/>
    <property type="gene ID" value="RchiOBHm_Chr1g0332331"/>
</dbReference>
<keyword evidence="2" id="KW-1185">Reference proteome</keyword>
<comment type="caution">
    <text evidence="1">The sequence shown here is derived from an EMBL/GenBank/DDBJ whole genome shotgun (WGS) entry which is preliminary data.</text>
</comment>
<accession>A0A2P6SBS2</accession>
<dbReference type="EMBL" id="PDCK01000039">
    <property type="protein sequence ID" value="PRQ56125.1"/>
    <property type="molecule type" value="Genomic_DNA"/>
</dbReference>
<sequence>MPGQMFFIFKIKTGSIPGLFSFAKTFAQNFLHGSNHGGSTSVQPKLFCLHQ</sequence>
<proteinExistence type="predicted"/>
<evidence type="ECO:0000313" key="1">
    <source>
        <dbReference type="EMBL" id="PRQ56125.1"/>
    </source>
</evidence>
<protein>
    <submittedName>
        <fullName evidence="1">Uncharacterized protein</fullName>
    </submittedName>
</protein>
<gene>
    <name evidence="1" type="ORF">RchiOBHm_Chr1g0332331</name>
</gene>
<reference evidence="1 2" key="1">
    <citation type="journal article" date="2018" name="Nat. Genet.">
        <title>The Rosa genome provides new insights in the design of modern roses.</title>
        <authorList>
            <person name="Bendahmane M."/>
        </authorList>
    </citation>
    <scope>NUCLEOTIDE SEQUENCE [LARGE SCALE GENOMIC DNA]</scope>
    <source>
        <strain evidence="2">cv. Old Blush</strain>
    </source>
</reference>
<dbReference type="AlphaFoldDB" id="A0A2P6SBS2"/>